<dbReference type="GO" id="GO:0003993">
    <property type="term" value="F:acid phosphatase activity"/>
    <property type="evidence" value="ECO:0007669"/>
    <property type="project" value="UniProtKB-EC"/>
</dbReference>
<dbReference type="AlphaFoldDB" id="A0A914XP43"/>
<dbReference type="CDD" id="cd07061">
    <property type="entry name" value="HP_HAP_like"/>
    <property type="match status" value="1"/>
</dbReference>
<dbReference type="SUPFAM" id="SSF53254">
    <property type="entry name" value="Phosphoglycerate mutase-like"/>
    <property type="match status" value="1"/>
</dbReference>
<organism evidence="4 5">
    <name type="scientific">Plectus sambesii</name>
    <dbReference type="NCBI Taxonomy" id="2011161"/>
    <lineage>
        <taxon>Eukaryota</taxon>
        <taxon>Metazoa</taxon>
        <taxon>Ecdysozoa</taxon>
        <taxon>Nematoda</taxon>
        <taxon>Chromadorea</taxon>
        <taxon>Plectida</taxon>
        <taxon>Plectina</taxon>
        <taxon>Plectoidea</taxon>
        <taxon>Plectidae</taxon>
        <taxon>Plectus</taxon>
    </lineage>
</organism>
<feature type="signal peptide" evidence="3">
    <location>
        <begin position="1"/>
        <end position="18"/>
    </location>
</feature>
<comment type="catalytic activity">
    <reaction evidence="1">
        <text>a phosphate monoester + H2O = an alcohol + phosphate</text>
        <dbReference type="Rhea" id="RHEA:15017"/>
        <dbReference type="ChEBI" id="CHEBI:15377"/>
        <dbReference type="ChEBI" id="CHEBI:30879"/>
        <dbReference type="ChEBI" id="CHEBI:43474"/>
        <dbReference type="ChEBI" id="CHEBI:67140"/>
        <dbReference type="EC" id="3.1.3.2"/>
    </reaction>
</comment>
<keyword evidence="3" id="KW-0732">Signal</keyword>
<dbReference type="InterPro" id="IPR050645">
    <property type="entry name" value="Histidine_acid_phosphatase"/>
</dbReference>
<feature type="chain" id="PRO_5036697340" evidence="3">
    <location>
        <begin position="19"/>
        <end position="397"/>
    </location>
</feature>
<dbReference type="Gene3D" id="3.40.50.1240">
    <property type="entry name" value="Phosphoglycerate mutase-like"/>
    <property type="match status" value="1"/>
</dbReference>
<evidence type="ECO:0000256" key="1">
    <source>
        <dbReference type="ARBA" id="ARBA00000032"/>
    </source>
</evidence>
<keyword evidence="4" id="KW-1185">Reference proteome</keyword>
<dbReference type="PROSITE" id="PS00778">
    <property type="entry name" value="HIS_ACID_PHOSPHAT_2"/>
    <property type="match status" value="1"/>
</dbReference>
<proteinExistence type="inferred from homology"/>
<evidence type="ECO:0000313" key="4">
    <source>
        <dbReference type="Proteomes" id="UP000887566"/>
    </source>
</evidence>
<dbReference type="PANTHER" id="PTHR11567:SF198">
    <property type="entry name" value="HISTIDINE ACID PHOSPHATASE"/>
    <property type="match status" value="1"/>
</dbReference>
<dbReference type="Proteomes" id="UP000887566">
    <property type="component" value="Unplaced"/>
</dbReference>
<dbReference type="WBParaSite" id="PSAMB.scaffold988size37605.g10158.t1">
    <property type="protein sequence ID" value="PSAMB.scaffold988size37605.g10158.t1"/>
    <property type="gene ID" value="PSAMB.scaffold988size37605.g10158"/>
</dbReference>
<dbReference type="Pfam" id="PF00328">
    <property type="entry name" value="His_Phos_2"/>
    <property type="match status" value="1"/>
</dbReference>
<dbReference type="PROSITE" id="PS00616">
    <property type="entry name" value="HIS_ACID_PHOSPHAT_1"/>
    <property type="match status" value="1"/>
</dbReference>
<protein>
    <submittedName>
        <fullName evidence="5">Uncharacterized protein</fullName>
    </submittedName>
</protein>
<dbReference type="InterPro" id="IPR029033">
    <property type="entry name" value="His_PPase_superfam"/>
</dbReference>
<evidence type="ECO:0000256" key="3">
    <source>
        <dbReference type="SAM" id="SignalP"/>
    </source>
</evidence>
<dbReference type="PANTHER" id="PTHR11567">
    <property type="entry name" value="ACID PHOSPHATASE-RELATED"/>
    <property type="match status" value="1"/>
</dbReference>
<reference evidence="5" key="1">
    <citation type="submission" date="2022-11" db="UniProtKB">
        <authorList>
            <consortium name="WormBaseParasite"/>
        </authorList>
    </citation>
    <scope>IDENTIFICATION</scope>
</reference>
<dbReference type="InterPro" id="IPR033379">
    <property type="entry name" value="Acid_Pase_AS"/>
</dbReference>
<evidence type="ECO:0000256" key="2">
    <source>
        <dbReference type="ARBA" id="ARBA00005375"/>
    </source>
</evidence>
<name>A0A914XP43_9BILA</name>
<comment type="similarity">
    <text evidence="2">Belongs to the histidine acid phosphatase family.</text>
</comment>
<sequence length="397" mass="44638">MWTFVALLLLLLLHLSLALLSNGDELLFVQALWRHGDRAPANTYPKDLYQESAWPQGWGQLSAAGMEQCFNLGAQLRAMYSPHFISSIYNSNEVYVRSTDYDRALMSAMSVMAGLFPAGTAGVHYPSASAVPNWPYHWSPIPIHALDFAGNHILNPFANCPRAAQLLANIQRSALYRKIALEKQPLFNFLTVNTGMRVSLGSGIHTLQDALLIEKTNKMKNPDWLNETVSNEISNLTLIFHNFNFGLLPEVMPEMIKFRGGSLLKTIISDMQVKLLCLQNNPNASSACRAHARRKFYGYSAHDTTLTALLTTFDLYHLLEKGLPGYAACILVELWKTKNGPQVKILYRSSFDVPFLPITSLINGCPPNSDYCPFTLFVRRSQKYMPTDIDVECRMMH</sequence>
<evidence type="ECO:0000313" key="5">
    <source>
        <dbReference type="WBParaSite" id="PSAMB.scaffold988size37605.g10158.t1"/>
    </source>
</evidence>
<dbReference type="InterPro" id="IPR000560">
    <property type="entry name" value="His_Pase_clade-2"/>
</dbReference>
<accession>A0A914XP43</accession>